<evidence type="ECO:0000313" key="4">
    <source>
        <dbReference type="Proteomes" id="UP000008672"/>
    </source>
</evidence>
<dbReference type="GO" id="GO:0005814">
    <property type="term" value="C:centriole"/>
    <property type="evidence" value="ECO:0007669"/>
    <property type="project" value="TreeGrafter"/>
</dbReference>
<dbReference type="GO" id="GO:0030010">
    <property type="term" value="P:establishment of cell polarity"/>
    <property type="evidence" value="ECO:0007669"/>
    <property type="project" value="TreeGrafter"/>
</dbReference>
<dbReference type="InterPro" id="IPR031887">
    <property type="entry name" value="SDCCAG8"/>
</dbReference>
<evidence type="ECO:0000256" key="1">
    <source>
        <dbReference type="SAM" id="Coils"/>
    </source>
</evidence>
<dbReference type="InParanoid" id="H3B2R5"/>
<dbReference type="EMBL" id="AFYH01089841">
    <property type="status" value="NOT_ANNOTATED_CDS"/>
    <property type="molecule type" value="Genomic_DNA"/>
</dbReference>
<accession>H3B2R5</accession>
<feature type="coiled-coil region" evidence="1">
    <location>
        <begin position="551"/>
        <end position="698"/>
    </location>
</feature>
<dbReference type="Ensembl" id="ENSLACT00000016298.1">
    <property type="protein sequence ID" value="ENSLACP00000016186.1"/>
    <property type="gene ID" value="ENSLACG00000014257.1"/>
</dbReference>
<dbReference type="STRING" id="7897.ENSLACP00000016186"/>
<dbReference type="Proteomes" id="UP000008672">
    <property type="component" value="Unassembled WGS sequence"/>
</dbReference>
<feature type="coiled-coil region" evidence="1">
    <location>
        <begin position="230"/>
        <end position="257"/>
    </location>
</feature>
<dbReference type="EMBL" id="AFYH01089834">
    <property type="status" value="NOT_ANNOTATED_CDS"/>
    <property type="molecule type" value="Genomic_DNA"/>
</dbReference>
<gene>
    <name evidence="3" type="primary">SDCCAG8</name>
</gene>
<dbReference type="EMBL" id="AFYH01089835">
    <property type="status" value="NOT_ANNOTATED_CDS"/>
    <property type="molecule type" value="Genomic_DNA"/>
</dbReference>
<evidence type="ECO:0000313" key="3">
    <source>
        <dbReference type="Ensembl" id="ENSLACP00000016186.1"/>
    </source>
</evidence>
<dbReference type="AlphaFoldDB" id="H3B2R5"/>
<keyword evidence="4" id="KW-1185">Reference proteome</keyword>
<dbReference type="EMBL" id="AFYH01089839">
    <property type="status" value="NOT_ANNOTATED_CDS"/>
    <property type="molecule type" value="Genomic_DNA"/>
</dbReference>
<dbReference type="GO" id="GO:0005813">
    <property type="term" value="C:centrosome"/>
    <property type="evidence" value="ECO:0007669"/>
    <property type="project" value="InterPro"/>
</dbReference>
<dbReference type="EMBL" id="AFYH01089838">
    <property type="status" value="NOT_ANNOTATED_CDS"/>
    <property type="molecule type" value="Genomic_DNA"/>
</dbReference>
<dbReference type="EMBL" id="AFYH01089836">
    <property type="status" value="NOT_ANNOTATED_CDS"/>
    <property type="molecule type" value="Genomic_DNA"/>
</dbReference>
<feature type="compositionally biased region" description="Polar residues" evidence="2">
    <location>
        <begin position="200"/>
        <end position="216"/>
    </location>
</feature>
<dbReference type="GO" id="GO:0035148">
    <property type="term" value="P:tube formation"/>
    <property type="evidence" value="ECO:0007669"/>
    <property type="project" value="TreeGrafter"/>
</dbReference>
<dbReference type="PANTHER" id="PTHR34343">
    <property type="entry name" value="SEROLOGICALLY DEFINED COLON CANCER ANTIGEN 8"/>
    <property type="match status" value="1"/>
</dbReference>
<protein>
    <submittedName>
        <fullName evidence="3">SHH signaling and ciliosis regulator SDCCAG8</fullName>
    </submittedName>
</protein>
<sequence>ERANRSIQLLKCTLEETADVESKLDFSLLSSLKGTELATCKPPRGGTDGSMAWQDLQHSHAVNQLRLLLRQQEEKEVEGSPSRSRKMSPPGNHQRNPKDSTVPAVEDLVPIIHNQSEYIQHLEAEVKFCKEELSGMKQRVCVVVFENEKLHDELKSKVMEDSLREQTLLDVSGNLPKTNAQTATITGGGATRRQEENPPSLYNRQQVTTPSASAHPQAQERLKVLYQAKTEALEAQVMSLRKDLSESQKDCEALKGRLRHQESLVAMDSSSRVAGLCLKCAQHEAVLAQTHTNVHMKTIERLSRERDELIDALGSTRSNMNEMQQRESNAYQQVKQAVEMAEEANLEKTKALVQCEQLRNEILRQKDRLERELALQQEKIVTAREIVREEMKRDKEELASMVMSLSQNVATLEAQLERLSREKTSVGSQLEEAQKQLAAQQAELNQASGELRYQLNQMKLKKDEMEKELREHRSKTVRELEMKDQELEKLGLELSETRRRLEHAQQESARAKDECLGLTELLGKSEHQLHLTRLEKDSVVRNHSDEVKALALQVQHREQELTQKIQQMEAQHDKTVNKLESLLSSQNALMIKLKEECQTLGKKLEHIMEKNRSEIGQLSQENNYLHEKVEKLQKRNEELERQCVQHGQMHEKMKQRLHQLDQHCQANAQQVVDLLSKQNQLLKERMALTEQVENLTAQQAERHSKHSRMGEEDSRLLHQAIGSLTY</sequence>
<dbReference type="EMBL" id="AFYH01089832">
    <property type="status" value="NOT_ANNOTATED_CDS"/>
    <property type="molecule type" value="Genomic_DNA"/>
</dbReference>
<reference evidence="3" key="2">
    <citation type="submission" date="2025-08" db="UniProtKB">
        <authorList>
            <consortium name="Ensembl"/>
        </authorList>
    </citation>
    <scope>IDENTIFICATION</scope>
</reference>
<proteinExistence type="predicted"/>
<reference evidence="3" key="3">
    <citation type="submission" date="2025-09" db="UniProtKB">
        <authorList>
            <consortium name="Ensembl"/>
        </authorList>
    </citation>
    <scope>IDENTIFICATION</scope>
</reference>
<dbReference type="GO" id="GO:0007098">
    <property type="term" value="P:centrosome cycle"/>
    <property type="evidence" value="ECO:0007669"/>
    <property type="project" value="InterPro"/>
</dbReference>
<feature type="region of interest" description="Disordered" evidence="2">
    <location>
        <begin position="698"/>
        <end position="726"/>
    </location>
</feature>
<dbReference type="EMBL" id="AFYH01089840">
    <property type="status" value="NOT_ANNOTATED_CDS"/>
    <property type="molecule type" value="Genomic_DNA"/>
</dbReference>
<dbReference type="eggNOG" id="ENOG502R5XE">
    <property type="taxonomic scope" value="Eukaryota"/>
</dbReference>
<dbReference type="HOGENOM" id="CLU_024506_0_0_1"/>
<feature type="region of interest" description="Disordered" evidence="2">
    <location>
        <begin position="178"/>
        <end position="217"/>
    </location>
</feature>
<reference evidence="4" key="1">
    <citation type="submission" date="2011-08" db="EMBL/GenBank/DDBJ databases">
        <title>The draft genome of Latimeria chalumnae.</title>
        <authorList>
            <person name="Di Palma F."/>
            <person name="Alfoldi J."/>
            <person name="Johnson J."/>
            <person name="Berlin A."/>
            <person name="Gnerre S."/>
            <person name="Jaffe D."/>
            <person name="MacCallum I."/>
            <person name="Young S."/>
            <person name="Walker B.J."/>
            <person name="Lander E."/>
            <person name="Lindblad-Toh K."/>
        </authorList>
    </citation>
    <scope>NUCLEOTIDE SEQUENCE [LARGE SCALE GENOMIC DNA]</scope>
    <source>
        <strain evidence="4">Wild caught</strain>
    </source>
</reference>
<dbReference type="EMBL" id="AFYH01089833">
    <property type="status" value="NOT_ANNOTATED_CDS"/>
    <property type="molecule type" value="Genomic_DNA"/>
</dbReference>
<dbReference type="EMBL" id="AFYH01089837">
    <property type="status" value="NOT_ANNOTATED_CDS"/>
    <property type="molecule type" value="Genomic_DNA"/>
</dbReference>
<dbReference type="GO" id="GO:0001764">
    <property type="term" value="P:neuron migration"/>
    <property type="evidence" value="ECO:0007669"/>
    <property type="project" value="TreeGrafter"/>
</dbReference>
<dbReference type="Bgee" id="ENSLACG00000014257">
    <property type="expression patterns" value="Expressed in chordate pharynx and 1 other cell type or tissue"/>
</dbReference>
<feature type="coiled-coil region" evidence="1">
    <location>
        <begin position="299"/>
        <end position="521"/>
    </location>
</feature>
<dbReference type="FunCoup" id="H3B2R5">
    <property type="interactions" value="1317"/>
</dbReference>
<evidence type="ECO:0000256" key="2">
    <source>
        <dbReference type="SAM" id="MobiDB-lite"/>
    </source>
</evidence>
<dbReference type="Pfam" id="PF15964">
    <property type="entry name" value="CCCAP"/>
    <property type="match status" value="1"/>
</dbReference>
<keyword evidence="1" id="KW-0175">Coiled coil</keyword>
<name>H3B2R5_LATCH</name>
<organism evidence="3 4">
    <name type="scientific">Latimeria chalumnae</name>
    <name type="common">Coelacanth</name>
    <dbReference type="NCBI Taxonomy" id="7897"/>
    <lineage>
        <taxon>Eukaryota</taxon>
        <taxon>Metazoa</taxon>
        <taxon>Chordata</taxon>
        <taxon>Craniata</taxon>
        <taxon>Vertebrata</taxon>
        <taxon>Euteleostomi</taxon>
        <taxon>Coelacanthiformes</taxon>
        <taxon>Coelacanthidae</taxon>
        <taxon>Latimeria</taxon>
    </lineage>
</organism>
<feature type="region of interest" description="Disordered" evidence="2">
    <location>
        <begin position="72"/>
        <end position="103"/>
    </location>
</feature>
<dbReference type="GeneTree" id="ENSGT00940000164292"/>
<dbReference type="PANTHER" id="PTHR34343:SF1">
    <property type="entry name" value="SEROLOGICALLY DEFINED COLON CANCER ANTIGEN 8"/>
    <property type="match status" value="1"/>
</dbReference>
<dbReference type="OMA" id="SQEKMYT"/>